<dbReference type="Proteomes" id="UP000557857">
    <property type="component" value="Unassembled WGS sequence"/>
</dbReference>
<accession>A0A848MZX0</accession>
<feature type="domain" description="Clostridial binary toxin B/anthrax toxin PA" evidence="4">
    <location>
        <begin position="487"/>
        <end position="589"/>
    </location>
</feature>
<dbReference type="EMBL" id="JABCAG010000054">
    <property type="protein sequence ID" value="NMP59470.1"/>
    <property type="molecule type" value="Genomic_DNA"/>
</dbReference>
<dbReference type="Pfam" id="PF17476">
    <property type="entry name" value="Binary_toxB_3"/>
    <property type="match status" value="1"/>
</dbReference>
<evidence type="ECO:0000313" key="5">
    <source>
        <dbReference type="EMBL" id="NMP59470.1"/>
    </source>
</evidence>
<organism evidence="5 6">
    <name type="scientific">Enterococcus mundtii</name>
    <dbReference type="NCBI Taxonomy" id="53346"/>
    <lineage>
        <taxon>Bacteria</taxon>
        <taxon>Bacillati</taxon>
        <taxon>Bacillota</taxon>
        <taxon>Bacilli</taxon>
        <taxon>Lactobacillales</taxon>
        <taxon>Enterococcaceae</taxon>
        <taxon>Enterococcus</taxon>
    </lineage>
</organism>
<dbReference type="GO" id="GO:0005576">
    <property type="term" value="C:extracellular region"/>
    <property type="evidence" value="ECO:0007669"/>
    <property type="project" value="InterPro"/>
</dbReference>
<dbReference type="Pfam" id="PF17475">
    <property type="entry name" value="Binary_toxB_2"/>
    <property type="match status" value="1"/>
</dbReference>
<dbReference type="InterPro" id="IPR027439">
    <property type="entry name" value="PA_heptamer_dom"/>
</dbReference>
<dbReference type="RefSeq" id="WP_169059039.1">
    <property type="nucleotide sequence ID" value="NZ_JABCAG010000054.1"/>
</dbReference>
<feature type="chain" id="PRO_5033024252" description="PA14 domain-containing protein" evidence="1">
    <location>
        <begin position="26"/>
        <end position="761"/>
    </location>
</feature>
<dbReference type="Pfam" id="PF03495">
    <property type="entry name" value="Binary_toxB"/>
    <property type="match status" value="1"/>
</dbReference>
<dbReference type="InterPro" id="IPR035088">
    <property type="entry name" value="PA_Ca-bd"/>
</dbReference>
<dbReference type="InterPro" id="IPR037149">
    <property type="entry name" value="PA_heptamer_dom_sf"/>
</dbReference>
<evidence type="ECO:0000259" key="2">
    <source>
        <dbReference type="Pfam" id="PF03495"/>
    </source>
</evidence>
<keyword evidence="1" id="KW-0732">Signal</keyword>
<name>A0A848MZX0_ENTMU</name>
<reference evidence="5 6" key="1">
    <citation type="submission" date="2020-04" db="EMBL/GenBank/DDBJ databases">
        <authorList>
            <person name="Abaymova A."/>
            <person name="Teymurazov M."/>
            <person name="Tazyna O."/>
            <person name="Chatushin Y."/>
            <person name="Svetoch E."/>
            <person name="Pereligyn V."/>
            <person name="Pohylenko V."/>
            <person name="Platonov M."/>
            <person name="Kartsev N."/>
            <person name="Skryabin Y."/>
            <person name="Sizova A."/>
            <person name="Solomentsev V."/>
            <person name="Kislichkina A."/>
            <person name="Bogun A."/>
        </authorList>
    </citation>
    <scope>NUCLEOTIDE SEQUENCE [LARGE SCALE GENOMIC DNA]</scope>
    <source>
        <strain evidence="6">SCPM-O-B-8398 (E28)</strain>
    </source>
</reference>
<dbReference type="InterPro" id="IPR003896">
    <property type="entry name" value="Bacterial_exotoxin_B"/>
</dbReference>
<dbReference type="GO" id="GO:0051260">
    <property type="term" value="P:protein homooligomerization"/>
    <property type="evidence" value="ECO:0007669"/>
    <property type="project" value="InterPro"/>
</dbReference>
<dbReference type="PRINTS" id="PR01391">
    <property type="entry name" value="BINARYTOXINB"/>
</dbReference>
<gene>
    <name evidence="5" type="ORF">HI921_13525</name>
</gene>
<feature type="domain" description="Protective antigen heptamerisation" evidence="3">
    <location>
        <begin position="283"/>
        <end position="466"/>
    </location>
</feature>
<dbReference type="Gene3D" id="2.60.120.240">
    <property type="entry name" value="Protective antigen, heptamerisation domain"/>
    <property type="match status" value="1"/>
</dbReference>
<sequence>MMKKILIKLLFLSTMLLLNTTLVNAQDLTSNSDQTQMKNGLIGHYFDDNKFTNPILVGPTQNETLSFRKQDTNNLISKSQKFSSFRWFGEIRSLEDQDYHSFKLKNVDNYKIEVDGKPINLKDSINLKKDQQYKLKIEAISNTPLSLNDIERIKLIGLDVHEKEHIFNNQELFIPELSSPDWQSIIANASSNPQFRLENNNPLIDSDGDNIYDDWEINGYTIQNRIIVPWKDEYESLGYKKFVSNPFDAHTAGDPYTDYEKAAKDMPLANSEEVFNPLVAAFPSINVNLENVILSNNQDLTNSIGSNHSTNWTYSNTTGVDVTTGWQGVGPNFGVTGHYTHSNTVANEWGGSNDDSTHINSAESAYLNANVRYNNVGTGAIYEVKPTVSFVLNNNTLGTIKAKDNTTALAILPNESYPKKGQNGIAINTMDDFNSRPIPLNKDQLSTFISNKSPILLETNQVEGKYMIKDSKGNIKIGGPWNGVEQQVKNKTSSIIIDDGESVVERRIASKNYSDPEDKTPELTLKDALKIGFNDISEKEGKLFYKNKSIEEYHSLAYLDEYTADKVRKQLSDDEGIYREVKDLYDIKIEPKMAITLKQPKFYDRSESKRSPLGNLNSVVTHRMVDDLGNVGGVYQAQTTNSPMNTVRLDFSADILKKLNPNSKYYITLSVKADSKFPTSAVTVRTLGNYGTMNGPNQKYNVSSDGYRRISVLYDPGVWGDGENTIMKTLELAFFSVPAISDTQAVYFKDISVTEVGAWKK</sequence>
<dbReference type="Gene3D" id="3.10.20.110">
    <property type="match status" value="1"/>
</dbReference>
<evidence type="ECO:0000259" key="4">
    <source>
        <dbReference type="Pfam" id="PF17476"/>
    </source>
</evidence>
<protein>
    <recommendedName>
        <fullName evidence="7">PA14 domain-containing protein</fullName>
    </recommendedName>
</protein>
<comment type="caution">
    <text evidence="5">The sequence shown here is derived from an EMBL/GenBank/DDBJ whole genome shotgun (WGS) entry which is preliminary data.</text>
</comment>
<evidence type="ECO:0008006" key="7">
    <source>
        <dbReference type="Google" id="ProtNLM"/>
    </source>
</evidence>
<dbReference type="Gene3D" id="3.90.182.10">
    <property type="entry name" value="Toxin - Anthrax Protective Antigen,domain 1"/>
    <property type="match status" value="1"/>
</dbReference>
<proteinExistence type="predicted"/>
<feature type="signal peptide" evidence="1">
    <location>
        <begin position="1"/>
        <end position="25"/>
    </location>
</feature>
<dbReference type="InterPro" id="IPR035331">
    <property type="entry name" value="Binary_toxB_3"/>
</dbReference>
<evidence type="ECO:0000313" key="6">
    <source>
        <dbReference type="Proteomes" id="UP000557857"/>
    </source>
</evidence>
<evidence type="ECO:0000259" key="3">
    <source>
        <dbReference type="Pfam" id="PF17475"/>
    </source>
</evidence>
<evidence type="ECO:0000256" key="1">
    <source>
        <dbReference type="SAM" id="SignalP"/>
    </source>
</evidence>
<dbReference type="SUPFAM" id="SSF56988">
    <property type="entry name" value="Anthrax protective antigen"/>
    <property type="match status" value="1"/>
</dbReference>
<dbReference type="AlphaFoldDB" id="A0A848MZX0"/>
<feature type="domain" description="Protective antigen Ca-binding" evidence="2">
    <location>
        <begin position="205"/>
        <end position="280"/>
    </location>
</feature>